<organism evidence="1 2">
    <name type="scientific">[Propionibacterium] namnetense SK182B-JCVI</name>
    <dbReference type="NCBI Taxonomy" id="1051006"/>
    <lineage>
        <taxon>Bacteria</taxon>
        <taxon>Bacillati</taxon>
        <taxon>Actinomycetota</taxon>
        <taxon>Actinomycetes</taxon>
        <taxon>Propionibacteriales</taxon>
        <taxon>Propionibacteriaceae</taxon>
        <taxon>Cutibacterium</taxon>
    </lineage>
</organism>
<reference evidence="1 2" key="1">
    <citation type="submission" date="2011-07" db="EMBL/GenBank/DDBJ databases">
        <title>Genome Sequence of Propionibacterium acnes SK182B-JCVI.</title>
        <authorList>
            <person name="Durkin A.S."/>
            <person name="Madupu R."/>
            <person name="Hostetler J."/>
            <person name="Radune D."/>
            <person name="Torralba M."/>
            <person name="Methe B."/>
            <person name="Sutton G."/>
            <person name="Strausberg R.L."/>
            <person name="Nelson K.E."/>
        </authorList>
    </citation>
    <scope>NUCLEOTIDE SEQUENCE [LARGE SCALE GENOMIC DNA]</scope>
    <source>
        <strain evidence="1 2">SK182B-JCVI</strain>
    </source>
</reference>
<dbReference type="STRING" id="1574624.GCA_001642025_01906"/>
<dbReference type="Proteomes" id="UP000007832">
    <property type="component" value="Unassembled WGS sequence"/>
</dbReference>
<protein>
    <submittedName>
        <fullName evidence="1">Uncharacterized protein</fullName>
    </submittedName>
</protein>
<sequence>MGADSAKLNDDMHPARGDSTMIDCRRTAAVLAAVGVLGVAACGADPKVLTSYTPAAGVSGESGTVKVRNLVLINGGGQARVSAAVVSRKSDKLVEIIWQLLKSDNSLSGRPFTVRTVDVKLPAQRSVNLTQSDLQAPAKGLSDGLLAKVTLKFANSAPITLNAPVVASTHPDFKKYAPSGVPSAQS</sequence>
<dbReference type="PATRIC" id="fig|1051006.4.peg.1377"/>
<comment type="caution">
    <text evidence="1">The sequence shown here is derived from an EMBL/GenBank/DDBJ whole genome shotgun (WGS) entry which is preliminary data.</text>
</comment>
<evidence type="ECO:0000313" key="1">
    <source>
        <dbReference type="EMBL" id="EGR96822.1"/>
    </source>
</evidence>
<dbReference type="AlphaFoldDB" id="F9NW26"/>
<dbReference type="EMBL" id="AFUN01000034">
    <property type="protein sequence ID" value="EGR96822.1"/>
    <property type="molecule type" value="Genomic_DNA"/>
</dbReference>
<gene>
    <name evidence="1" type="ORF">HMPREF1162_1758</name>
</gene>
<name>F9NW26_9ACTN</name>
<accession>F9NW26</accession>
<proteinExistence type="predicted"/>
<evidence type="ECO:0000313" key="2">
    <source>
        <dbReference type="Proteomes" id="UP000007832"/>
    </source>
</evidence>